<name>A0AAW1L475_SAPOF</name>
<dbReference type="GO" id="GO:0009825">
    <property type="term" value="P:multidimensional cell growth"/>
    <property type="evidence" value="ECO:0007669"/>
    <property type="project" value="TreeGrafter"/>
</dbReference>
<comment type="similarity">
    <text evidence="2">Belongs to the fasciclin-like AGP family.</text>
</comment>
<dbReference type="GO" id="GO:0005886">
    <property type="term" value="C:plasma membrane"/>
    <property type="evidence" value="ECO:0007669"/>
    <property type="project" value="UniProtKB-SubCell"/>
</dbReference>
<evidence type="ECO:0000256" key="5">
    <source>
        <dbReference type="ARBA" id="ARBA00022729"/>
    </source>
</evidence>
<feature type="transmembrane region" description="Helical" evidence="9">
    <location>
        <begin position="396"/>
        <end position="414"/>
    </location>
</feature>
<keyword evidence="12" id="KW-1185">Reference proteome</keyword>
<dbReference type="Gene3D" id="2.30.180.10">
    <property type="entry name" value="FAS1 domain"/>
    <property type="match status" value="2"/>
</dbReference>
<dbReference type="FunFam" id="2.30.180.10:FF:000013">
    <property type="entry name" value="Fasciclin-like arabinogalactan protein 4"/>
    <property type="match status" value="1"/>
</dbReference>
<evidence type="ECO:0000256" key="1">
    <source>
        <dbReference type="ARBA" id="ARBA00004609"/>
    </source>
</evidence>
<organism evidence="11 12">
    <name type="scientific">Saponaria officinalis</name>
    <name type="common">Common soapwort</name>
    <name type="synonym">Lychnis saponaria</name>
    <dbReference type="NCBI Taxonomy" id="3572"/>
    <lineage>
        <taxon>Eukaryota</taxon>
        <taxon>Viridiplantae</taxon>
        <taxon>Streptophyta</taxon>
        <taxon>Embryophyta</taxon>
        <taxon>Tracheophyta</taxon>
        <taxon>Spermatophyta</taxon>
        <taxon>Magnoliopsida</taxon>
        <taxon>eudicotyledons</taxon>
        <taxon>Gunneridae</taxon>
        <taxon>Pentapetalae</taxon>
        <taxon>Caryophyllales</taxon>
        <taxon>Caryophyllaceae</taxon>
        <taxon>Caryophylleae</taxon>
        <taxon>Saponaria</taxon>
    </lineage>
</organism>
<dbReference type="InterPro" id="IPR000782">
    <property type="entry name" value="FAS1_domain"/>
</dbReference>
<proteinExistence type="inferred from homology"/>
<dbReference type="InterPro" id="IPR033254">
    <property type="entry name" value="Plant_FLA"/>
</dbReference>
<dbReference type="GO" id="GO:0009738">
    <property type="term" value="P:abscisic acid-activated signaling pathway"/>
    <property type="evidence" value="ECO:0007669"/>
    <property type="project" value="TreeGrafter"/>
</dbReference>
<evidence type="ECO:0000313" key="11">
    <source>
        <dbReference type="EMBL" id="KAK9727244.1"/>
    </source>
</evidence>
<feature type="region of interest" description="Disordered" evidence="8">
    <location>
        <begin position="356"/>
        <end position="389"/>
    </location>
</feature>
<keyword evidence="7" id="KW-0449">Lipoprotein</keyword>
<evidence type="ECO:0000256" key="9">
    <source>
        <dbReference type="SAM" id="Phobius"/>
    </source>
</evidence>
<evidence type="ECO:0000313" key="12">
    <source>
        <dbReference type="Proteomes" id="UP001443914"/>
    </source>
</evidence>
<sequence>MATSIYHFTPTTFIYLYIIVFILTLSHYQVNSLNITDILSHYPHFSDFTALLTTTGVSAELTHRTSLTILAVPNTLLPVSTPPSSISDVLRYHVLLQFLSWPDLRRVGPAGTLIPTLLQTTGRAPNTLGSLNLTFNSSNGVVSFHPPNNNSVTATVVSLLKTVPYNLSIFTVDSLIDPCDFDLTASETRPPPPGINITKALLDGHNFNVAASMLTASGVVSEFEKAETGAGITIFAPTDLAFSNLPATVNLQALPADQKSLVLKFHVLLSYYPLGSLESIVNPVQPTLGTEDNGAGSFTLNISRVNGSVAINTGLVQAVVTQTVFDQNPVAIFGVSNVLLPKEIFGKGSEVNLRSGPLVGTQPPDIGPTPPDVRIDGPSHLSSPPDIASKSGRNDIRVGGLLLLLLLLLLLYVLA</sequence>
<evidence type="ECO:0000256" key="3">
    <source>
        <dbReference type="ARBA" id="ARBA00022475"/>
    </source>
</evidence>
<dbReference type="PANTHER" id="PTHR32382:SF0">
    <property type="entry name" value="FASCICLIN-LIKE ARABINOGALACTAN PROTEIN 4"/>
    <property type="match status" value="1"/>
</dbReference>
<dbReference type="Pfam" id="PF02469">
    <property type="entry name" value="Fasciclin"/>
    <property type="match status" value="1"/>
</dbReference>
<dbReference type="EMBL" id="JBDFQZ010000005">
    <property type="protein sequence ID" value="KAK9727244.1"/>
    <property type="molecule type" value="Genomic_DNA"/>
</dbReference>
<reference evidence="11" key="1">
    <citation type="submission" date="2024-03" db="EMBL/GenBank/DDBJ databases">
        <title>WGS assembly of Saponaria officinalis var. Norfolk2.</title>
        <authorList>
            <person name="Jenkins J."/>
            <person name="Shu S."/>
            <person name="Grimwood J."/>
            <person name="Barry K."/>
            <person name="Goodstein D."/>
            <person name="Schmutz J."/>
            <person name="Leebens-Mack J."/>
            <person name="Osbourn A."/>
        </authorList>
    </citation>
    <scope>NUCLEOTIDE SEQUENCE [LARGE SCALE GENOMIC DNA]</scope>
    <source>
        <strain evidence="11">JIC</strain>
    </source>
</reference>
<keyword evidence="5" id="KW-0732">Signal</keyword>
<dbReference type="PROSITE" id="PS50213">
    <property type="entry name" value="FAS1"/>
    <property type="match status" value="2"/>
</dbReference>
<evidence type="ECO:0000256" key="7">
    <source>
        <dbReference type="ARBA" id="ARBA00023288"/>
    </source>
</evidence>
<comment type="subcellular location">
    <subcellularLocation>
        <location evidence="1">Cell membrane</location>
        <topology evidence="1">Lipid-anchor</topology>
        <topology evidence="1">GPI-anchor</topology>
    </subcellularLocation>
</comment>
<evidence type="ECO:0000256" key="8">
    <source>
        <dbReference type="SAM" id="MobiDB-lite"/>
    </source>
</evidence>
<dbReference type="InterPro" id="IPR036378">
    <property type="entry name" value="FAS1_dom_sf"/>
</dbReference>
<feature type="domain" description="FAS1" evidence="10">
    <location>
        <begin position="194"/>
        <end position="339"/>
    </location>
</feature>
<dbReference type="Proteomes" id="UP001443914">
    <property type="component" value="Unassembled WGS sequence"/>
</dbReference>
<protein>
    <recommendedName>
        <fullName evidence="10">FAS1 domain-containing protein</fullName>
    </recommendedName>
</protein>
<evidence type="ECO:0000256" key="2">
    <source>
        <dbReference type="ARBA" id="ARBA00007843"/>
    </source>
</evidence>
<evidence type="ECO:0000256" key="6">
    <source>
        <dbReference type="ARBA" id="ARBA00023136"/>
    </source>
</evidence>
<dbReference type="GO" id="GO:0048354">
    <property type="term" value="P:mucilage biosynthetic process involved in seed coat development"/>
    <property type="evidence" value="ECO:0007669"/>
    <property type="project" value="TreeGrafter"/>
</dbReference>
<keyword evidence="3" id="KW-1003">Cell membrane</keyword>
<feature type="domain" description="FAS1" evidence="10">
    <location>
        <begin position="32"/>
        <end position="176"/>
    </location>
</feature>
<dbReference type="AlphaFoldDB" id="A0AAW1L475"/>
<gene>
    <name evidence="11" type="ORF">RND81_05G268000</name>
</gene>
<keyword evidence="4" id="KW-0325">Glycoprotein</keyword>
<dbReference type="PANTHER" id="PTHR32382">
    <property type="entry name" value="FASCICLIN-LIKE ARABINOGALACTAN PROTEIN"/>
    <property type="match status" value="1"/>
</dbReference>
<accession>A0AAW1L475</accession>
<evidence type="ECO:0000259" key="10">
    <source>
        <dbReference type="PROSITE" id="PS50213"/>
    </source>
</evidence>
<dbReference type="GO" id="GO:0098552">
    <property type="term" value="C:side of membrane"/>
    <property type="evidence" value="ECO:0007669"/>
    <property type="project" value="UniProtKB-KW"/>
</dbReference>
<comment type="caution">
    <text evidence="11">The sequence shown here is derived from an EMBL/GenBank/DDBJ whole genome shotgun (WGS) entry which is preliminary data.</text>
</comment>
<keyword evidence="6 9" id="KW-0472">Membrane</keyword>
<evidence type="ECO:0000256" key="4">
    <source>
        <dbReference type="ARBA" id="ARBA00022622"/>
    </source>
</evidence>
<keyword evidence="9" id="KW-0812">Transmembrane</keyword>
<dbReference type="SUPFAM" id="SSF82153">
    <property type="entry name" value="FAS1 domain"/>
    <property type="match status" value="2"/>
</dbReference>
<keyword evidence="9" id="KW-1133">Transmembrane helix</keyword>
<keyword evidence="4" id="KW-0336">GPI-anchor</keyword>
<dbReference type="SMART" id="SM00554">
    <property type="entry name" value="FAS1"/>
    <property type="match status" value="1"/>
</dbReference>
<feature type="transmembrane region" description="Helical" evidence="9">
    <location>
        <begin position="12"/>
        <end position="30"/>
    </location>
</feature>